<evidence type="ECO:0000256" key="1">
    <source>
        <dbReference type="ARBA" id="ARBA00009437"/>
    </source>
</evidence>
<evidence type="ECO:0000256" key="4">
    <source>
        <dbReference type="ARBA" id="ARBA00023163"/>
    </source>
</evidence>
<dbReference type="RefSeq" id="WP_091353352.1">
    <property type="nucleotide sequence ID" value="NZ_AP025284.1"/>
</dbReference>
<dbReference type="AlphaFoldDB" id="A0A1H9DBC2"/>
<dbReference type="SUPFAM" id="SSF46785">
    <property type="entry name" value="Winged helix' DNA-binding domain"/>
    <property type="match status" value="1"/>
</dbReference>
<dbReference type="GO" id="GO:0006351">
    <property type="term" value="P:DNA-templated transcription"/>
    <property type="evidence" value="ECO:0007669"/>
    <property type="project" value="TreeGrafter"/>
</dbReference>
<dbReference type="FunFam" id="1.10.10.10:FF:000001">
    <property type="entry name" value="LysR family transcriptional regulator"/>
    <property type="match status" value="1"/>
</dbReference>
<dbReference type="InterPro" id="IPR036388">
    <property type="entry name" value="WH-like_DNA-bd_sf"/>
</dbReference>
<comment type="similarity">
    <text evidence="1">Belongs to the LysR transcriptional regulatory family.</text>
</comment>
<gene>
    <name evidence="6" type="ORF">SAMN03080615_00461</name>
</gene>
<protein>
    <submittedName>
        <fullName evidence="6">LysR family transcriptional regulator, transcriptional activator for dmlA</fullName>
    </submittedName>
</protein>
<reference evidence="7" key="1">
    <citation type="submission" date="2016-10" db="EMBL/GenBank/DDBJ databases">
        <authorList>
            <person name="Varghese N."/>
            <person name="Submissions S."/>
        </authorList>
    </citation>
    <scope>NUCLEOTIDE SEQUENCE [LARGE SCALE GENOMIC DNA]</scope>
    <source>
        <strain evidence="7">DSM 18887</strain>
    </source>
</reference>
<evidence type="ECO:0000259" key="5">
    <source>
        <dbReference type="PROSITE" id="PS50931"/>
    </source>
</evidence>
<evidence type="ECO:0000313" key="7">
    <source>
        <dbReference type="Proteomes" id="UP000198749"/>
    </source>
</evidence>
<dbReference type="EMBL" id="FOGB01000001">
    <property type="protein sequence ID" value="SEQ10842.1"/>
    <property type="molecule type" value="Genomic_DNA"/>
</dbReference>
<dbReference type="InterPro" id="IPR000847">
    <property type="entry name" value="LysR_HTH_N"/>
</dbReference>
<dbReference type="InterPro" id="IPR058163">
    <property type="entry name" value="LysR-type_TF_proteobact-type"/>
</dbReference>
<dbReference type="GO" id="GO:0043565">
    <property type="term" value="F:sequence-specific DNA binding"/>
    <property type="evidence" value="ECO:0007669"/>
    <property type="project" value="TreeGrafter"/>
</dbReference>
<organism evidence="6 7">
    <name type="scientific">Amphritea atlantica</name>
    <dbReference type="NCBI Taxonomy" id="355243"/>
    <lineage>
        <taxon>Bacteria</taxon>
        <taxon>Pseudomonadati</taxon>
        <taxon>Pseudomonadota</taxon>
        <taxon>Gammaproteobacteria</taxon>
        <taxon>Oceanospirillales</taxon>
        <taxon>Oceanospirillaceae</taxon>
        <taxon>Amphritea</taxon>
    </lineage>
</organism>
<dbReference type="OrthoDB" id="9815676at2"/>
<dbReference type="Proteomes" id="UP000198749">
    <property type="component" value="Unassembled WGS sequence"/>
</dbReference>
<dbReference type="STRING" id="355243.SAMN03080615_00461"/>
<proteinExistence type="inferred from homology"/>
<dbReference type="Pfam" id="PF03466">
    <property type="entry name" value="LysR_substrate"/>
    <property type="match status" value="1"/>
</dbReference>
<keyword evidence="3" id="KW-0238">DNA-binding</keyword>
<dbReference type="CDD" id="cd08479">
    <property type="entry name" value="PBP2_CrgA_like_9"/>
    <property type="match status" value="1"/>
</dbReference>
<name>A0A1H9DBC2_9GAMM</name>
<evidence type="ECO:0000256" key="2">
    <source>
        <dbReference type="ARBA" id="ARBA00023015"/>
    </source>
</evidence>
<dbReference type="PROSITE" id="PS50931">
    <property type="entry name" value="HTH_LYSR"/>
    <property type="match status" value="1"/>
</dbReference>
<evidence type="ECO:0000256" key="3">
    <source>
        <dbReference type="ARBA" id="ARBA00023125"/>
    </source>
</evidence>
<dbReference type="PANTHER" id="PTHR30537:SF5">
    <property type="entry name" value="HTH-TYPE TRANSCRIPTIONAL ACTIVATOR TTDR-RELATED"/>
    <property type="match status" value="1"/>
</dbReference>
<keyword evidence="7" id="KW-1185">Reference proteome</keyword>
<sequence length="298" mass="33728">MNQLPPLNDIQVFVVAARLQGFSSAADSLDVSPAYISKRINLLEKHLGVRLFIRNARQVILSPEGKIALEWSERLLETMEQMEAEIVNEQLIPKGKLRIVTSSGFGSHFIAPVVSRFSQQYPQLEIDLELLDRPVDLISEGFDIELRVGGELPQQLIAKRLGENQRILCAAPAYLEEYGTPQQLAELNRHRCIGIRERDQSYGHWRLESRAGKKSIKLTAPLTTNNGSVAKQWCLDGRGIMLRSVWNIREELNSGHLIRILPDYSQQADIHAIYPSRLETSAKRKVFVTLLETALKKV</sequence>
<dbReference type="Gene3D" id="1.10.10.10">
    <property type="entry name" value="Winged helix-like DNA-binding domain superfamily/Winged helix DNA-binding domain"/>
    <property type="match status" value="1"/>
</dbReference>
<accession>A0A1H9DBC2</accession>
<dbReference type="Pfam" id="PF00126">
    <property type="entry name" value="HTH_1"/>
    <property type="match status" value="1"/>
</dbReference>
<keyword evidence="4" id="KW-0804">Transcription</keyword>
<evidence type="ECO:0000313" key="6">
    <source>
        <dbReference type="EMBL" id="SEQ10842.1"/>
    </source>
</evidence>
<feature type="domain" description="HTH lysR-type" evidence="5">
    <location>
        <begin position="5"/>
        <end position="62"/>
    </location>
</feature>
<dbReference type="FunFam" id="3.40.190.290:FF:000001">
    <property type="entry name" value="Transcriptional regulator, LysR family"/>
    <property type="match status" value="1"/>
</dbReference>
<keyword evidence="2" id="KW-0805">Transcription regulation</keyword>
<dbReference type="InterPro" id="IPR036390">
    <property type="entry name" value="WH_DNA-bd_sf"/>
</dbReference>
<dbReference type="InterPro" id="IPR005119">
    <property type="entry name" value="LysR_subst-bd"/>
</dbReference>
<dbReference type="PANTHER" id="PTHR30537">
    <property type="entry name" value="HTH-TYPE TRANSCRIPTIONAL REGULATOR"/>
    <property type="match status" value="1"/>
</dbReference>
<dbReference type="SUPFAM" id="SSF53850">
    <property type="entry name" value="Periplasmic binding protein-like II"/>
    <property type="match status" value="1"/>
</dbReference>
<dbReference type="Gene3D" id="3.40.190.290">
    <property type="match status" value="1"/>
</dbReference>
<dbReference type="GO" id="GO:0003700">
    <property type="term" value="F:DNA-binding transcription factor activity"/>
    <property type="evidence" value="ECO:0007669"/>
    <property type="project" value="InterPro"/>
</dbReference>